<dbReference type="RefSeq" id="WP_271687918.1">
    <property type="nucleotide sequence ID" value="NZ_CP116423.1"/>
</dbReference>
<accession>A0AAX3LLR6</accession>
<keyword evidence="1" id="KW-1133">Transmembrane helix</keyword>
<dbReference type="Proteomes" id="UP001210770">
    <property type="component" value="Chromosome"/>
</dbReference>
<proteinExistence type="predicted"/>
<keyword evidence="1" id="KW-0472">Membrane</keyword>
<gene>
    <name evidence="2" type="ORF">PL336_12225</name>
</gene>
<name>A0AAX3LLR6_9RHOB</name>
<evidence type="ECO:0000256" key="1">
    <source>
        <dbReference type="SAM" id="Phobius"/>
    </source>
</evidence>
<dbReference type="InterPro" id="IPR022584">
    <property type="entry name" value="DUF2937"/>
</dbReference>
<dbReference type="EMBL" id="CP116423">
    <property type="protein sequence ID" value="WCE69564.1"/>
    <property type="molecule type" value="Genomic_DNA"/>
</dbReference>
<organism evidence="2 3">
    <name type="scientific">Sulfitobacter faviae</name>
    <dbReference type="NCBI Taxonomy" id="1775881"/>
    <lineage>
        <taxon>Bacteria</taxon>
        <taxon>Pseudomonadati</taxon>
        <taxon>Pseudomonadota</taxon>
        <taxon>Alphaproteobacteria</taxon>
        <taxon>Rhodobacterales</taxon>
        <taxon>Roseobacteraceae</taxon>
        <taxon>Sulfitobacter</taxon>
    </lineage>
</organism>
<keyword evidence="1" id="KW-0812">Transmembrane</keyword>
<reference evidence="2" key="1">
    <citation type="submission" date="2023-01" db="EMBL/GenBank/DDBJ databases">
        <title>Comparative genomic analysis of cold water coral derived Sulfitobacter faviae: insights into their metabolism and habitat adaptation.</title>
        <authorList>
            <person name="Guo Y."/>
            <person name="Lin S."/>
            <person name="Huang Z."/>
            <person name="Tang K."/>
            <person name="Wang X."/>
        </authorList>
    </citation>
    <scope>NUCLEOTIDE SEQUENCE</scope>
    <source>
        <strain evidence="2">SCSIO W_1865</strain>
    </source>
</reference>
<dbReference type="Pfam" id="PF11157">
    <property type="entry name" value="DUF2937"/>
    <property type="match status" value="1"/>
</dbReference>
<evidence type="ECO:0000313" key="2">
    <source>
        <dbReference type="EMBL" id="WCE69564.1"/>
    </source>
</evidence>
<dbReference type="AlphaFoldDB" id="A0AAX3LLR6"/>
<sequence length="168" mass="18596">MILRALTLAGGIVSAGIAAQGPGFTRAYVFQLEAAEQRLAKVVADFDAAAQAAGLDREGAVARLRGSALLERRRLDMRRNIERQGWLEATLPRLQSAGPFLRCYLLWRNPDAEALRAALRGFAPTAPRSRAEWLFAGLGFIAGASLTRLLLWLPTWPARFRRRRALRS</sequence>
<protein>
    <submittedName>
        <fullName evidence="2">DUF2937 family protein</fullName>
    </submittedName>
</protein>
<evidence type="ECO:0000313" key="3">
    <source>
        <dbReference type="Proteomes" id="UP001210770"/>
    </source>
</evidence>
<feature type="transmembrane region" description="Helical" evidence="1">
    <location>
        <begin position="133"/>
        <end position="153"/>
    </location>
</feature>